<feature type="chain" id="PRO_5039097619" evidence="1">
    <location>
        <begin position="24"/>
        <end position="226"/>
    </location>
</feature>
<protein>
    <submittedName>
        <fullName evidence="3">Uncharacterized conserved protein, DUF305 family</fullName>
    </submittedName>
</protein>
<dbReference type="Proteomes" id="UP000198923">
    <property type="component" value="Unassembled WGS sequence"/>
</dbReference>
<dbReference type="Gene3D" id="1.20.1260.10">
    <property type="match status" value="1"/>
</dbReference>
<feature type="signal peptide" evidence="1">
    <location>
        <begin position="1"/>
        <end position="23"/>
    </location>
</feature>
<dbReference type="PROSITE" id="PS51257">
    <property type="entry name" value="PROKAR_LIPOPROTEIN"/>
    <property type="match status" value="1"/>
</dbReference>
<evidence type="ECO:0000313" key="4">
    <source>
        <dbReference type="Proteomes" id="UP000198923"/>
    </source>
</evidence>
<keyword evidence="4" id="KW-1185">Reference proteome</keyword>
<feature type="domain" description="DUF305" evidence="2">
    <location>
        <begin position="80"/>
        <end position="222"/>
    </location>
</feature>
<organism evidence="3 4">
    <name type="scientific">Sinosporangium album</name>
    <dbReference type="NCBI Taxonomy" id="504805"/>
    <lineage>
        <taxon>Bacteria</taxon>
        <taxon>Bacillati</taxon>
        <taxon>Actinomycetota</taxon>
        <taxon>Actinomycetes</taxon>
        <taxon>Streptosporangiales</taxon>
        <taxon>Streptosporangiaceae</taxon>
        <taxon>Sinosporangium</taxon>
    </lineage>
</organism>
<name>A0A1G7W027_9ACTN</name>
<evidence type="ECO:0000313" key="3">
    <source>
        <dbReference type="EMBL" id="SDG64490.1"/>
    </source>
</evidence>
<dbReference type="InterPro" id="IPR012347">
    <property type="entry name" value="Ferritin-like"/>
</dbReference>
<dbReference type="PANTHER" id="PTHR36933:SF1">
    <property type="entry name" value="SLL0788 PROTEIN"/>
    <property type="match status" value="1"/>
</dbReference>
<evidence type="ECO:0000256" key="1">
    <source>
        <dbReference type="SAM" id="SignalP"/>
    </source>
</evidence>
<sequence>MPTTRSRALIVFAAIAGATLLTGACTAEKPGGTPEPQAAAAPTAPAVPVIAPGKPGESASTLAPDALRTAVPSPVANAADVRYAQDMIVHHRQALDMSVLAPSRAVSTTLKGLASRIKDTQGPEIQAMTAWLQHQGLRAPDHGHGHATSMPGMVSPERMEALKDATGEEFDRLFLELMISHHQGAITMAETALAEGSHVQIEEMAADVIAVQASEIKRMREMQATG</sequence>
<gene>
    <name evidence="3" type="ORF">SAMN05421505_106103</name>
</gene>
<dbReference type="OrthoDB" id="26872at2"/>
<dbReference type="Pfam" id="PF03713">
    <property type="entry name" value="DUF305"/>
    <property type="match status" value="1"/>
</dbReference>
<keyword evidence="1" id="KW-0732">Signal</keyword>
<dbReference type="AlphaFoldDB" id="A0A1G7W027"/>
<dbReference type="RefSeq" id="WP_093169787.1">
    <property type="nucleotide sequence ID" value="NZ_FNCN01000006.1"/>
</dbReference>
<evidence type="ECO:0000259" key="2">
    <source>
        <dbReference type="Pfam" id="PF03713"/>
    </source>
</evidence>
<dbReference type="InterPro" id="IPR005183">
    <property type="entry name" value="DUF305_CopM-like"/>
</dbReference>
<dbReference type="STRING" id="504805.SAMN05421505_106103"/>
<reference evidence="3 4" key="1">
    <citation type="submission" date="2016-10" db="EMBL/GenBank/DDBJ databases">
        <authorList>
            <person name="de Groot N.N."/>
        </authorList>
    </citation>
    <scope>NUCLEOTIDE SEQUENCE [LARGE SCALE GENOMIC DNA]</scope>
    <source>
        <strain evidence="3 4">CPCC 201354</strain>
    </source>
</reference>
<proteinExistence type="predicted"/>
<accession>A0A1G7W027</accession>
<dbReference type="PANTHER" id="PTHR36933">
    <property type="entry name" value="SLL0788 PROTEIN"/>
    <property type="match status" value="1"/>
</dbReference>
<dbReference type="EMBL" id="FNCN01000006">
    <property type="protein sequence ID" value="SDG64490.1"/>
    <property type="molecule type" value="Genomic_DNA"/>
</dbReference>